<evidence type="ECO:0000313" key="2">
    <source>
        <dbReference type="Proteomes" id="UP000235388"/>
    </source>
</evidence>
<name>A0A2N5VG82_9BASI</name>
<organism evidence="1 2">
    <name type="scientific">Puccinia coronata f. sp. avenae</name>
    <dbReference type="NCBI Taxonomy" id="200324"/>
    <lineage>
        <taxon>Eukaryota</taxon>
        <taxon>Fungi</taxon>
        <taxon>Dikarya</taxon>
        <taxon>Basidiomycota</taxon>
        <taxon>Pucciniomycotina</taxon>
        <taxon>Pucciniomycetes</taxon>
        <taxon>Pucciniales</taxon>
        <taxon>Pucciniaceae</taxon>
        <taxon>Puccinia</taxon>
    </lineage>
</organism>
<dbReference type="EMBL" id="PGCJ01000099">
    <property type="protein sequence ID" value="PLW48972.1"/>
    <property type="molecule type" value="Genomic_DNA"/>
</dbReference>
<dbReference type="CDD" id="cd00303">
    <property type="entry name" value="retropepsin_like"/>
    <property type="match status" value="1"/>
</dbReference>
<evidence type="ECO:0000313" key="1">
    <source>
        <dbReference type="EMBL" id="PLW48972.1"/>
    </source>
</evidence>
<accession>A0A2N5VG82</accession>
<gene>
    <name evidence="1" type="ORF">PCANC_10704</name>
</gene>
<proteinExistence type="predicted"/>
<protein>
    <submittedName>
        <fullName evidence="1">Uncharacterized protein</fullName>
    </submittedName>
</protein>
<dbReference type="OrthoDB" id="2507360at2759"/>
<keyword evidence="2" id="KW-1185">Reference proteome</keyword>
<sequence>MKDRESFLAHSTRARTLQSMLNFDKHLLTDFQLAEFVTIGLPADLCTMVDNFELMLKTPFDYMYFEQRVGLFFKNRKPLAKAQHQGTQPTLSTSGSSTKPNMEETVWRIHSFLDSQGRCHWCKKTCGNAHGKCSAPVDRLFIQISPLFTVPPKPANYTPPKAWGLNAGKATSPPAGRPTNWASVAGVEEPNICPELNEALIAALAAVDKELCRLGKEEYVPPPQPTPPPRVVIALTHRDVRLHGLVDTGSELNLISKEAATKAHLTLLNLPRPTLVKLALDNNSSPTIILRHYVVASLRDPSSGRLFNDITCPSHILRKS</sequence>
<dbReference type="AlphaFoldDB" id="A0A2N5VG82"/>
<reference evidence="1 2" key="1">
    <citation type="submission" date="2017-11" db="EMBL/GenBank/DDBJ databases">
        <title>De novo assembly and phasing of dikaryotic genomes from two isolates of Puccinia coronata f. sp. avenae, the causal agent of oat crown rust.</title>
        <authorList>
            <person name="Miller M.E."/>
            <person name="Zhang Y."/>
            <person name="Omidvar V."/>
            <person name="Sperschneider J."/>
            <person name="Schwessinger B."/>
            <person name="Raley C."/>
            <person name="Palmer J.M."/>
            <person name="Garnica D."/>
            <person name="Upadhyaya N."/>
            <person name="Rathjen J."/>
            <person name="Taylor J.M."/>
            <person name="Park R.F."/>
            <person name="Dodds P.N."/>
            <person name="Hirsch C.D."/>
            <person name="Kianian S.F."/>
            <person name="Figueroa M."/>
        </authorList>
    </citation>
    <scope>NUCLEOTIDE SEQUENCE [LARGE SCALE GENOMIC DNA]</scope>
    <source>
        <strain evidence="1">12NC29</strain>
    </source>
</reference>
<dbReference type="Proteomes" id="UP000235388">
    <property type="component" value="Unassembled WGS sequence"/>
</dbReference>
<comment type="caution">
    <text evidence="1">The sequence shown here is derived from an EMBL/GenBank/DDBJ whole genome shotgun (WGS) entry which is preliminary data.</text>
</comment>